<evidence type="ECO:0000256" key="1">
    <source>
        <dbReference type="ARBA" id="ARBA00025483"/>
    </source>
</evidence>
<dbReference type="PANTHER" id="PTHR30231">
    <property type="entry name" value="DNA POLYMERASE III SUBUNIT EPSILON"/>
    <property type="match status" value="1"/>
</dbReference>
<dbReference type="GO" id="GO:0003887">
    <property type="term" value="F:DNA-directed DNA polymerase activity"/>
    <property type="evidence" value="ECO:0007669"/>
    <property type="project" value="InterPro"/>
</dbReference>
<dbReference type="InterPro" id="IPR013520">
    <property type="entry name" value="Ribonucl_H"/>
</dbReference>
<dbReference type="EMBL" id="CP025704">
    <property type="protein sequence ID" value="AUN99080.1"/>
    <property type="molecule type" value="Genomic_DNA"/>
</dbReference>
<proteinExistence type="predicted"/>
<dbReference type="Gene3D" id="3.30.420.10">
    <property type="entry name" value="Ribonuclease H-like superfamily/Ribonuclease H"/>
    <property type="match status" value="1"/>
</dbReference>
<dbReference type="RefSeq" id="WP_102244371.1">
    <property type="nucleotide sequence ID" value="NZ_CP025704.1"/>
</dbReference>
<dbReference type="PANTHER" id="PTHR30231:SF41">
    <property type="entry name" value="DNA POLYMERASE III SUBUNIT EPSILON"/>
    <property type="match status" value="1"/>
</dbReference>
<dbReference type="GO" id="GO:0045004">
    <property type="term" value="P:DNA replication proofreading"/>
    <property type="evidence" value="ECO:0007669"/>
    <property type="project" value="TreeGrafter"/>
</dbReference>
<comment type="function">
    <text evidence="1">DNA polymerase III is a complex, multichain enzyme responsible for most of the replicative synthesis in bacteria. The epsilon subunit contain the editing function and is a proofreading 3'-5' exonuclease.</text>
</comment>
<evidence type="ECO:0000313" key="3">
    <source>
        <dbReference type="EMBL" id="AUN99080.1"/>
    </source>
</evidence>
<accession>A0A2K9NU90</accession>
<gene>
    <name evidence="3" type="ORF">C0V70_13410</name>
</gene>
<evidence type="ECO:0000313" key="4">
    <source>
        <dbReference type="Proteomes" id="UP000235584"/>
    </source>
</evidence>
<dbReference type="NCBIfam" id="TIGR00573">
    <property type="entry name" value="dnaq"/>
    <property type="match status" value="1"/>
</dbReference>
<reference evidence="3 4" key="1">
    <citation type="submission" date="2018-01" db="EMBL/GenBank/DDBJ databases">
        <title>Complete genome sequence of Bacteriovorax stolpii DSM12778.</title>
        <authorList>
            <person name="Tang B."/>
            <person name="Chang J."/>
        </authorList>
    </citation>
    <scope>NUCLEOTIDE SEQUENCE [LARGE SCALE GENOMIC DNA]</scope>
    <source>
        <strain evidence="3 4">DSM 12778</strain>
    </source>
</reference>
<protein>
    <submittedName>
        <fullName evidence="3">Uncharacterized protein</fullName>
    </submittedName>
</protein>
<dbReference type="AlphaFoldDB" id="A0A2K9NU90"/>
<keyword evidence="4" id="KW-1185">Reference proteome</keyword>
<dbReference type="InterPro" id="IPR006054">
    <property type="entry name" value="DnaQ"/>
</dbReference>
<dbReference type="SUPFAM" id="SSF53098">
    <property type="entry name" value="Ribonuclease H-like"/>
    <property type="match status" value="1"/>
</dbReference>
<dbReference type="CDD" id="cd06127">
    <property type="entry name" value="DEDDh"/>
    <property type="match status" value="1"/>
</dbReference>
<evidence type="ECO:0000256" key="2">
    <source>
        <dbReference type="ARBA" id="ARBA00026073"/>
    </source>
</evidence>
<comment type="subunit">
    <text evidence="2">DNA polymerase III contains a core (composed of alpha, epsilon and theta chains) that associates with a tau subunit. This core dimerizes to form the POLIII' complex. PolIII' associates with the gamma complex (composed of gamma, delta, delta', psi and chi chains) and with the beta chain to form the complete DNA polymerase III complex.</text>
</comment>
<dbReference type="Proteomes" id="UP000235584">
    <property type="component" value="Chromosome"/>
</dbReference>
<dbReference type="Pfam" id="PF00929">
    <property type="entry name" value="RNase_T"/>
    <property type="match status" value="1"/>
</dbReference>
<organism evidence="3 4">
    <name type="scientific">Bacteriovorax stolpii</name>
    <name type="common">Bdellovibrio stolpii</name>
    <dbReference type="NCBI Taxonomy" id="960"/>
    <lineage>
        <taxon>Bacteria</taxon>
        <taxon>Pseudomonadati</taxon>
        <taxon>Bdellovibrionota</taxon>
        <taxon>Bacteriovoracia</taxon>
        <taxon>Bacteriovoracales</taxon>
        <taxon>Bacteriovoracaceae</taxon>
        <taxon>Bacteriovorax</taxon>
    </lineage>
</organism>
<dbReference type="KEGG" id="bsto:C0V70_13410"/>
<dbReference type="FunFam" id="3.30.420.10:FF:000045">
    <property type="entry name" value="3'-5' exonuclease DinG"/>
    <property type="match status" value="1"/>
</dbReference>
<dbReference type="GO" id="GO:0005829">
    <property type="term" value="C:cytosol"/>
    <property type="evidence" value="ECO:0007669"/>
    <property type="project" value="TreeGrafter"/>
</dbReference>
<dbReference type="GO" id="GO:0003677">
    <property type="term" value="F:DNA binding"/>
    <property type="evidence" value="ECO:0007669"/>
    <property type="project" value="InterPro"/>
</dbReference>
<name>A0A2K9NU90_BACTC</name>
<dbReference type="InterPro" id="IPR036397">
    <property type="entry name" value="RNaseH_sf"/>
</dbReference>
<dbReference type="SMART" id="SM00479">
    <property type="entry name" value="EXOIII"/>
    <property type="match status" value="1"/>
</dbReference>
<sequence>MIKTQSANDLNLTAAEKARVLEFFPQGIIAIDLETTGLSPLVDRIIEIAAMKITPEETTVFQTLINPQIPIPPHTTAIHNITDEMVKDSPILQAVLHELKHFMADLPVVAHNAKFDMGFVVMGMQKSNLELSSNDVYCSCKLARHTHMELPNHKLATLVKELDIPLLNHHRATDDAFAALKVFLHSLDRVRTPLSPMLKRHGHLFTLSEFEKLDIEELPEKFKILEKLVKEAAVVEILYSGGNHKNEWRPVKLTSLLNSPEGNILYARCLWSDMQKSFKLKKLTDLRSPGAEDIAKWLKK</sequence>
<dbReference type="InterPro" id="IPR012337">
    <property type="entry name" value="RNaseH-like_sf"/>
</dbReference>
<dbReference type="GO" id="GO:0008408">
    <property type="term" value="F:3'-5' exonuclease activity"/>
    <property type="evidence" value="ECO:0007669"/>
    <property type="project" value="TreeGrafter"/>
</dbReference>